<name>A0A2P2NGQ8_RHIMU</name>
<accession>A0A2P2NGQ8</accession>
<proteinExistence type="predicted"/>
<protein>
    <submittedName>
        <fullName evidence="1">Uncharacterized protein</fullName>
    </submittedName>
</protein>
<organism evidence="1">
    <name type="scientific">Rhizophora mucronata</name>
    <name type="common">Asiatic mangrove</name>
    <dbReference type="NCBI Taxonomy" id="61149"/>
    <lineage>
        <taxon>Eukaryota</taxon>
        <taxon>Viridiplantae</taxon>
        <taxon>Streptophyta</taxon>
        <taxon>Embryophyta</taxon>
        <taxon>Tracheophyta</taxon>
        <taxon>Spermatophyta</taxon>
        <taxon>Magnoliopsida</taxon>
        <taxon>eudicotyledons</taxon>
        <taxon>Gunneridae</taxon>
        <taxon>Pentapetalae</taxon>
        <taxon>rosids</taxon>
        <taxon>fabids</taxon>
        <taxon>Malpighiales</taxon>
        <taxon>Rhizophoraceae</taxon>
        <taxon>Rhizophora</taxon>
    </lineage>
</organism>
<dbReference type="EMBL" id="GGEC01061155">
    <property type="protein sequence ID" value="MBX41639.1"/>
    <property type="molecule type" value="Transcribed_RNA"/>
</dbReference>
<sequence>MIPCFSHFGGFQVRAGFGNRAIAVLADLGRSVVETNRNFLFPYLHLMGYNFNFAIKLDKTMLKKNIYGIA</sequence>
<reference evidence="1" key="1">
    <citation type="submission" date="2018-02" db="EMBL/GenBank/DDBJ databases">
        <title>Rhizophora mucronata_Transcriptome.</title>
        <authorList>
            <person name="Meera S.P."/>
            <person name="Sreeshan A."/>
            <person name="Augustine A."/>
        </authorList>
    </citation>
    <scope>NUCLEOTIDE SEQUENCE</scope>
    <source>
        <tissue evidence="1">Leaf</tissue>
    </source>
</reference>
<dbReference type="AlphaFoldDB" id="A0A2P2NGQ8"/>
<evidence type="ECO:0000313" key="1">
    <source>
        <dbReference type="EMBL" id="MBX41639.1"/>
    </source>
</evidence>